<comment type="caution">
    <text evidence="1">The sequence shown here is derived from an EMBL/GenBank/DDBJ whole genome shotgun (WGS) entry which is preliminary data.</text>
</comment>
<dbReference type="Proteomes" id="UP000228987">
    <property type="component" value="Unassembled WGS sequence"/>
</dbReference>
<protein>
    <submittedName>
        <fullName evidence="1">Uncharacterized protein</fullName>
    </submittedName>
</protein>
<evidence type="ECO:0000313" key="1">
    <source>
        <dbReference type="EMBL" id="PCJ41216.1"/>
    </source>
</evidence>
<organism evidence="1 2">
    <name type="scientific">SAR86 cluster bacterium</name>
    <dbReference type="NCBI Taxonomy" id="2030880"/>
    <lineage>
        <taxon>Bacteria</taxon>
        <taxon>Pseudomonadati</taxon>
        <taxon>Pseudomonadota</taxon>
        <taxon>Gammaproteobacteria</taxon>
        <taxon>SAR86 cluster</taxon>
    </lineage>
</organism>
<dbReference type="AlphaFoldDB" id="A0A2A5CCW7"/>
<sequence>MKIKTPHSAKQTIIFFAFVLTTLLFQSALYAQCIVGNTIGKNDPENDFFWGQSFTANCDGQLNYIEFITGEGGGTQTATTLRIFEGETVLGTPLYSQVVPEMTFSGSGENLRIYLDQVLPIVSDQKYTFELQVSVNLQISTANPYSGGIAFENGSGFSQVDFVFNVSI</sequence>
<proteinExistence type="predicted"/>
<name>A0A2A5CCW7_9GAMM</name>
<accession>A0A2A5CCW7</accession>
<reference evidence="2" key="1">
    <citation type="submission" date="2017-08" db="EMBL/GenBank/DDBJ databases">
        <title>A dynamic microbial community with high functional redundancy inhabits the cold, oxic subseafloor aquifer.</title>
        <authorList>
            <person name="Tully B.J."/>
            <person name="Wheat C.G."/>
            <person name="Glazer B.T."/>
            <person name="Huber J.A."/>
        </authorList>
    </citation>
    <scope>NUCLEOTIDE SEQUENCE [LARGE SCALE GENOMIC DNA]</scope>
</reference>
<evidence type="ECO:0000313" key="2">
    <source>
        <dbReference type="Proteomes" id="UP000228987"/>
    </source>
</evidence>
<dbReference type="EMBL" id="NVWI01000006">
    <property type="protein sequence ID" value="PCJ41216.1"/>
    <property type="molecule type" value="Genomic_DNA"/>
</dbReference>
<gene>
    <name evidence="1" type="ORF">COA71_09265</name>
</gene>